<dbReference type="OrthoDB" id="4221626at2759"/>
<proteinExistence type="predicted"/>
<organism evidence="3 4">
    <name type="scientific">Rasamsonia emersonii (strain ATCC 16479 / CBS 393.64 / IMI 116815)</name>
    <dbReference type="NCBI Taxonomy" id="1408163"/>
    <lineage>
        <taxon>Eukaryota</taxon>
        <taxon>Fungi</taxon>
        <taxon>Dikarya</taxon>
        <taxon>Ascomycota</taxon>
        <taxon>Pezizomycotina</taxon>
        <taxon>Eurotiomycetes</taxon>
        <taxon>Eurotiomycetidae</taxon>
        <taxon>Eurotiales</taxon>
        <taxon>Trichocomaceae</taxon>
        <taxon>Rasamsonia</taxon>
    </lineage>
</organism>
<keyword evidence="2" id="KW-1133">Transmembrane helix</keyword>
<protein>
    <submittedName>
        <fullName evidence="3">Uncharacterized protein</fullName>
    </submittedName>
</protein>
<gene>
    <name evidence="3" type="ORF">T310_2290</name>
</gene>
<dbReference type="GeneID" id="25314641"/>
<name>A0A0F4YZP2_RASE3</name>
<evidence type="ECO:0000256" key="1">
    <source>
        <dbReference type="SAM" id="MobiDB-lite"/>
    </source>
</evidence>
<reference evidence="3 4" key="1">
    <citation type="submission" date="2015-04" db="EMBL/GenBank/DDBJ databases">
        <authorList>
            <person name="Heijne W.H."/>
            <person name="Fedorova N.D."/>
            <person name="Nierman W.C."/>
            <person name="Vollebregt A.W."/>
            <person name="Zhao Z."/>
            <person name="Wu L."/>
            <person name="Kumar M."/>
            <person name="Stam H."/>
            <person name="van den Berg M.A."/>
            <person name="Pel H.J."/>
        </authorList>
    </citation>
    <scope>NUCLEOTIDE SEQUENCE [LARGE SCALE GENOMIC DNA]</scope>
    <source>
        <strain evidence="3 4">CBS 393.64</strain>
    </source>
</reference>
<comment type="caution">
    <text evidence="3">The sequence shown here is derived from an EMBL/GenBank/DDBJ whole genome shotgun (WGS) entry which is preliminary data.</text>
</comment>
<dbReference type="AlphaFoldDB" id="A0A0F4YZP2"/>
<keyword evidence="2" id="KW-0812">Transmembrane</keyword>
<keyword evidence="4" id="KW-1185">Reference proteome</keyword>
<sequence>MPRGPVKFRENPDFVPFHLLPRPPRQPATPAHQRPVLRCPPAPRRPGYHRLLVPPPRPRSPPQYNGFQSPSVSKSGVSKAPINRPLPPPSRIPILSKTFFSKKVSSRPQTRLSDSSEASVSLLPIRCEKKGQSATTSTPPRLAKPARPAIRETAPTSARQRVPAYGGLLVRPGSSEEMPEKRVRFGDVTVHEVGFWIDRQRHVFRDGAYLTGRLQGWRVTPRAEPDEEGETEKYMTMWGHDHSSLFYHDAHKPCTNDGCAWNSLARIKRRWREKGIHGWNRDDIFRTWNRYREKVRERGGFALYISGEKPTFLIAHSFGFAFAFALVLYFLLIAVSLKKILIERASHGPVWPELTNDVTCWHDSVEGWARGSPSGEDLAGTYVW</sequence>
<dbReference type="Proteomes" id="UP000053958">
    <property type="component" value="Unassembled WGS sequence"/>
</dbReference>
<feature type="region of interest" description="Disordered" evidence="1">
    <location>
        <begin position="124"/>
        <end position="161"/>
    </location>
</feature>
<feature type="compositionally biased region" description="Polar residues" evidence="1">
    <location>
        <begin position="63"/>
        <end position="76"/>
    </location>
</feature>
<evidence type="ECO:0000313" key="3">
    <source>
        <dbReference type="EMBL" id="KKA23699.1"/>
    </source>
</evidence>
<accession>A0A0F4YZP2</accession>
<evidence type="ECO:0000313" key="4">
    <source>
        <dbReference type="Proteomes" id="UP000053958"/>
    </source>
</evidence>
<dbReference type="EMBL" id="LASV01000089">
    <property type="protein sequence ID" value="KKA23699.1"/>
    <property type="molecule type" value="Genomic_DNA"/>
</dbReference>
<dbReference type="RefSeq" id="XP_013330311.1">
    <property type="nucleotide sequence ID" value="XM_013474857.1"/>
</dbReference>
<feature type="region of interest" description="Disordered" evidence="1">
    <location>
        <begin position="1"/>
        <end position="94"/>
    </location>
</feature>
<feature type="transmembrane region" description="Helical" evidence="2">
    <location>
        <begin position="313"/>
        <end position="337"/>
    </location>
</feature>
<keyword evidence="2" id="KW-0472">Membrane</keyword>
<evidence type="ECO:0000256" key="2">
    <source>
        <dbReference type="SAM" id="Phobius"/>
    </source>
</evidence>
<dbReference type="STRING" id="1408163.A0A0F4YZP2"/>